<evidence type="ECO:0000313" key="4">
    <source>
        <dbReference type="Proteomes" id="UP000077037"/>
    </source>
</evidence>
<evidence type="ECO:0000256" key="1">
    <source>
        <dbReference type="SAM" id="MobiDB-lite"/>
    </source>
</evidence>
<evidence type="ECO:0000259" key="2">
    <source>
        <dbReference type="Pfam" id="PF05598"/>
    </source>
</evidence>
<name>A0A157QND2_9BORD</name>
<dbReference type="Proteomes" id="UP000077037">
    <property type="component" value="Unassembled WGS sequence"/>
</dbReference>
<feature type="compositionally biased region" description="Basic and acidic residues" evidence="1">
    <location>
        <begin position="8"/>
        <end position="18"/>
    </location>
</feature>
<dbReference type="Pfam" id="PF05598">
    <property type="entry name" value="DUF772"/>
    <property type="match status" value="1"/>
</dbReference>
<gene>
    <name evidence="3" type="ORF">SAMEA1982600_03769</name>
</gene>
<dbReference type="RefSeq" id="WP_162270292.1">
    <property type="nucleotide sequence ID" value="NZ_FKBS01000025.1"/>
</dbReference>
<reference evidence="3 4" key="1">
    <citation type="submission" date="2016-03" db="EMBL/GenBank/DDBJ databases">
        <authorList>
            <consortium name="Pathogen Informatics"/>
        </authorList>
    </citation>
    <scope>NUCLEOTIDE SEQUENCE [LARGE SCALE GENOMIC DNA]</scope>
    <source>
        <strain evidence="3 4">NCTC13364</strain>
    </source>
</reference>
<organism evidence="3 4">
    <name type="scientific">Bordetella ansorpii</name>
    <dbReference type="NCBI Taxonomy" id="288768"/>
    <lineage>
        <taxon>Bacteria</taxon>
        <taxon>Pseudomonadati</taxon>
        <taxon>Pseudomonadota</taxon>
        <taxon>Betaproteobacteria</taxon>
        <taxon>Burkholderiales</taxon>
        <taxon>Alcaligenaceae</taxon>
        <taxon>Bordetella</taxon>
    </lineage>
</organism>
<protein>
    <submittedName>
        <fullName evidence="3">Transposase domain (DUF772)</fullName>
    </submittedName>
</protein>
<sequence length="248" mass="28835">MDQSYPVHPRDLMKHHPPDLPGARQSRRDERKRQKDAAARERNESWVRFEPRAMVPVDATAFVRHIKDHCQAAIATGPVYVERYKLPHVWLVSHSDWMDRPHYRHYMCPEHPLFTVDEHLTRNPEKQEILDLLGQLTAPEHLHISPRAILRLMLVRILYGHLCSDEALSRAVRECMPIRWFVGLKLTDCVWDVRTISTALRAGSTNARVVSFVKVVTLDAQRFDFPNAPDFRLNDQLLDAWTARATEG</sequence>
<accession>A0A157QND2</accession>
<feature type="domain" description="Transposase InsH N-terminal" evidence="2">
    <location>
        <begin position="110"/>
        <end position="198"/>
    </location>
</feature>
<proteinExistence type="predicted"/>
<feature type="region of interest" description="Disordered" evidence="1">
    <location>
        <begin position="1"/>
        <end position="43"/>
    </location>
</feature>
<dbReference type="InterPro" id="IPR008490">
    <property type="entry name" value="Transposase_InsH_N"/>
</dbReference>
<dbReference type="EMBL" id="FKBS01000025">
    <property type="protein sequence ID" value="SAI47148.1"/>
    <property type="molecule type" value="Genomic_DNA"/>
</dbReference>
<evidence type="ECO:0000313" key="3">
    <source>
        <dbReference type="EMBL" id="SAI47148.1"/>
    </source>
</evidence>
<feature type="compositionally biased region" description="Basic and acidic residues" evidence="1">
    <location>
        <begin position="26"/>
        <end position="43"/>
    </location>
</feature>
<dbReference type="AlphaFoldDB" id="A0A157QND2"/>